<proteinExistence type="predicted"/>
<dbReference type="AlphaFoldDB" id="G0V0V8"/>
<gene>
    <name evidence="1" type="ORF">TCIL3000_11_7040</name>
</gene>
<reference evidence="1" key="1">
    <citation type="journal article" date="2012" name="Proc. Natl. Acad. Sci. U.S.A.">
        <title>Antigenic diversity is generated by distinct evolutionary mechanisms in African trypanosome species.</title>
        <authorList>
            <person name="Jackson A.P."/>
            <person name="Berry A."/>
            <person name="Aslett M."/>
            <person name="Allison H.C."/>
            <person name="Burton P."/>
            <person name="Vavrova-Anderson J."/>
            <person name="Brown R."/>
            <person name="Browne H."/>
            <person name="Corton N."/>
            <person name="Hauser H."/>
            <person name="Gamble J."/>
            <person name="Gilderthorp R."/>
            <person name="Marcello L."/>
            <person name="McQuillan J."/>
            <person name="Otto T.D."/>
            <person name="Quail M.A."/>
            <person name="Sanders M.J."/>
            <person name="van Tonder A."/>
            <person name="Ginger M.L."/>
            <person name="Field M.C."/>
            <person name="Barry J.D."/>
            <person name="Hertz-Fowler C."/>
            <person name="Berriman M."/>
        </authorList>
    </citation>
    <scope>NUCLEOTIDE SEQUENCE</scope>
    <source>
        <strain evidence="1">IL3000</strain>
    </source>
</reference>
<sequence length="143" mass="16199">MLCVCGGGCWYNSFTQQPRNIVRSINPMGDHKGCWLVWVFPLPKKNYASFALLLGPSYIDDYSFDHHHSTCAFLIRKTNLKIKSNYTIVIVSYSGCCHLCLRLAVGIGTRQRLYRENQREVVRGPFIPLTAAVSLSLSRISAR</sequence>
<dbReference type="EMBL" id="HE575324">
    <property type="protein sequence ID" value="CCC95279.1"/>
    <property type="molecule type" value="Genomic_DNA"/>
</dbReference>
<accession>G0V0V8</accession>
<evidence type="ECO:0000313" key="1">
    <source>
        <dbReference type="EMBL" id="CCC95279.1"/>
    </source>
</evidence>
<organism evidence="1">
    <name type="scientific">Trypanosoma congolense (strain IL3000)</name>
    <dbReference type="NCBI Taxonomy" id="1068625"/>
    <lineage>
        <taxon>Eukaryota</taxon>
        <taxon>Discoba</taxon>
        <taxon>Euglenozoa</taxon>
        <taxon>Kinetoplastea</taxon>
        <taxon>Metakinetoplastina</taxon>
        <taxon>Trypanosomatida</taxon>
        <taxon>Trypanosomatidae</taxon>
        <taxon>Trypanosoma</taxon>
        <taxon>Nannomonas</taxon>
    </lineage>
</organism>
<protein>
    <submittedName>
        <fullName evidence="1">Uncharacterized protein TCIL3000_11_7040</fullName>
    </submittedName>
</protein>
<name>G0V0V8_TRYCI</name>
<dbReference type="VEuPathDB" id="TriTrypDB:TcIL3000.11.7040"/>